<reference evidence="4" key="1">
    <citation type="submission" date="2020-08" db="EMBL/GenBank/DDBJ databases">
        <title>A bifunctional nitrone conjugated secondary metabolite targeting the ribosome.</title>
        <authorList>
            <person name="Limbrick E.M."/>
            <person name="Graf M."/>
            <person name="Derewacz D.K."/>
            <person name="Nguyen F."/>
            <person name="Spraggins J.M."/>
            <person name="Wieland M."/>
            <person name="Ynigez-Gutierrez A.E."/>
            <person name="Reisman B.J."/>
            <person name="Zinshteyn B."/>
            <person name="McCulloch K."/>
            <person name="Iverson T.M."/>
            <person name="Green R."/>
            <person name="Wilson D.N."/>
            <person name="Bachmann B.O."/>
        </authorList>
    </citation>
    <scope>NUCLEOTIDE SEQUENCE</scope>
    <source>
        <strain evidence="4">Africana</strain>
    </source>
</reference>
<evidence type="ECO:0000259" key="3">
    <source>
        <dbReference type="PROSITE" id="PS50006"/>
    </source>
</evidence>
<name>A0A7D5YB42_9ACTN</name>
<protein>
    <submittedName>
        <fullName evidence="4">FHA domain-containing protein</fullName>
    </submittedName>
</protein>
<organism evidence="4">
    <name type="scientific">Micromonospora carbonacea</name>
    <dbReference type="NCBI Taxonomy" id="47853"/>
    <lineage>
        <taxon>Bacteria</taxon>
        <taxon>Bacillati</taxon>
        <taxon>Actinomycetota</taxon>
        <taxon>Actinomycetes</taxon>
        <taxon>Micromonosporales</taxon>
        <taxon>Micromonosporaceae</taxon>
        <taxon>Micromonospora</taxon>
    </lineage>
</organism>
<dbReference type="InterPro" id="IPR050923">
    <property type="entry name" value="Cell_Proc_Reg/RNA_Proc"/>
</dbReference>
<proteinExistence type="predicted"/>
<dbReference type="Pfam" id="PF00498">
    <property type="entry name" value="FHA"/>
    <property type="match status" value="1"/>
</dbReference>
<feature type="domain" description="FHA" evidence="3">
    <location>
        <begin position="115"/>
        <end position="168"/>
    </location>
</feature>
<accession>A0A7D5YB42</accession>
<dbReference type="AlphaFoldDB" id="A0A7D5YB42"/>
<dbReference type="CDD" id="cd00060">
    <property type="entry name" value="FHA"/>
    <property type="match status" value="1"/>
</dbReference>
<gene>
    <name evidence="4" type="ORF">HZU44_17415</name>
</gene>
<feature type="compositionally biased region" description="Low complexity" evidence="2">
    <location>
        <begin position="77"/>
        <end position="87"/>
    </location>
</feature>
<keyword evidence="1" id="KW-0597">Phosphoprotein</keyword>
<dbReference type="InterPro" id="IPR000253">
    <property type="entry name" value="FHA_dom"/>
</dbReference>
<dbReference type="InterPro" id="IPR008984">
    <property type="entry name" value="SMAD_FHA_dom_sf"/>
</dbReference>
<evidence type="ECO:0000313" key="4">
    <source>
        <dbReference type="EMBL" id="QLJ96693.1"/>
    </source>
</evidence>
<evidence type="ECO:0000256" key="1">
    <source>
        <dbReference type="ARBA" id="ARBA00022553"/>
    </source>
</evidence>
<dbReference type="PROSITE" id="PS50006">
    <property type="entry name" value="FHA_DOMAIN"/>
    <property type="match status" value="1"/>
</dbReference>
<dbReference type="PANTHER" id="PTHR23308">
    <property type="entry name" value="NUCLEAR INHIBITOR OF PROTEIN PHOSPHATASE-1"/>
    <property type="match status" value="1"/>
</dbReference>
<dbReference type="SMART" id="SM00240">
    <property type="entry name" value="FHA"/>
    <property type="match status" value="1"/>
</dbReference>
<sequence>MAALICPNHGPQPAGGTFCPICMEFLVPESTAPAAGRVCPLPGCGNLLDADGRCPLHDLGGMVTEAGTWAGEPPQRPAGAGPSAAPATTRDASPDVAAFRLDFPFGPVPVGRAEVRIGRADDLGEIALRLGAHGNVSRQHALVWVEHDELYVQDLSSTNGTYVNDRRLDPHTRQRLFDGDELRLASDVRARVRRTGGTS</sequence>
<dbReference type="EMBL" id="CP058905">
    <property type="protein sequence ID" value="QLJ96693.1"/>
    <property type="molecule type" value="Genomic_DNA"/>
</dbReference>
<feature type="region of interest" description="Disordered" evidence="2">
    <location>
        <begin position="69"/>
        <end position="91"/>
    </location>
</feature>
<dbReference type="Gene3D" id="2.60.200.20">
    <property type="match status" value="1"/>
</dbReference>
<dbReference type="SUPFAM" id="SSF49879">
    <property type="entry name" value="SMAD/FHA domain"/>
    <property type="match status" value="1"/>
</dbReference>
<evidence type="ECO:0000256" key="2">
    <source>
        <dbReference type="SAM" id="MobiDB-lite"/>
    </source>
</evidence>